<dbReference type="InterPro" id="IPR052743">
    <property type="entry name" value="Glutaminase_GtaA"/>
</dbReference>
<dbReference type="SUPFAM" id="SSF48208">
    <property type="entry name" value="Six-hairpin glycosidases"/>
    <property type="match status" value="1"/>
</dbReference>
<feature type="domain" description="Glutaminase A central" evidence="2">
    <location>
        <begin position="357"/>
        <end position="716"/>
    </location>
</feature>
<evidence type="ECO:0000313" key="5">
    <source>
        <dbReference type="Proteomes" id="UP001153461"/>
    </source>
</evidence>
<keyword evidence="1" id="KW-0732">Signal</keyword>
<evidence type="ECO:0008006" key="6">
    <source>
        <dbReference type="Google" id="ProtNLM"/>
    </source>
</evidence>
<dbReference type="InterPro" id="IPR008928">
    <property type="entry name" value="6-hairpin_glycosidase_sf"/>
</dbReference>
<dbReference type="InterPro" id="IPR033433">
    <property type="entry name" value="GtaA_N"/>
</dbReference>
<dbReference type="Pfam" id="PF17168">
    <property type="entry name" value="DUF5127"/>
    <property type="match status" value="2"/>
</dbReference>
<sequence>MQLYRLSLLVASLVSSIGAQSTFSPARPPAIPLAVRSPYLSTWLNVGNDGGNGGYLAGQWPVFWENQINGWTGMIRVDGNTYTWMGLPGSKTVNQTAFEYTSTKSIFTMNVENKLEMNITFLSPVTPTDLKRQSLVFSYLNVEVSSLDGQKHDVKVYADISAGWCYVYFFLHIVTDEMLEWISGDRNTIAEWEYGTTDGVAYHKVHRQTQLAFTEKSQQAEWGNWYWATDDSNDMTYQSGADTDVRGQFATNGKLTNGGDTNFRAISSTWPVFGFSYDLGSVDSSPVSTLFSLGLTQDEAIQFEGASQYAPVPSLWKSYFATELAALSFFHKDYTESSNLASSLDRRVAQDSIATAGQDYLTVTSLSVRQAFGATQLCGTQDKMYMFLKEISSNGNMNTVDVIFPAYPIFLYTNPELLKLVLTPLLENQEAGKYPNDYSIHDLGSSYPNATGHSDGSDEKMPLEECGNMLIMSLAYVQKSGDSDFLNDHYSLLKQWTSYLVKDSLYPANQISTDDFAGPLANQTNLALKGMIGIQAMAVIANQTGHTADAADYSRIAKDYITQWQDLAIAKGANPPRTTLSYGDTASHGLLYNLFADAQLGLNFVPQSVYQMQSDFYPTVENKYGVPLDTRHTYTKGKSPDGTMHGQNTHNSIGDWECFAAAVSSVDTRDMFINDLATWISETPTNRALTDLYDTITGDYPQNTFVARPVMGGCFAPILVR</sequence>
<proteinExistence type="predicted"/>
<evidence type="ECO:0000256" key="1">
    <source>
        <dbReference type="SAM" id="SignalP"/>
    </source>
</evidence>
<dbReference type="PANTHER" id="PTHR31987">
    <property type="entry name" value="GLUTAMINASE A-RELATED"/>
    <property type="match status" value="1"/>
</dbReference>
<feature type="domain" description="Glutaminase A N-terminal" evidence="3">
    <location>
        <begin position="103"/>
        <end position="165"/>
    </location>
</feature>
<dbReference type="Proteomes" id="UP001153461">
    <property type="component" value="Unassembled WGS sequence"/>
</dbReference>
<feature type="chain" id="PRO_5040758387" description="Glutaminase GtaA" evidence="1">
    <location>
        <begin position="20"/>
        <end position="721"/>
    </location>
</feature>
<evidence type="ECO:0000259" key="2">
    <source>
        <dbReference type="Pfam" id="PF16335"/>
    </source>
</evidence>
<accession>A0A9W4HYT2</accession>
<dbReference type="PANTHER" id="PTHR31987:SF1">
    <property type="entry name" value="GLUTAMINASE A"/>
    <property type="match status" value="1"/>
</dbReference>
<gene>
    <name evidence="4" type="ORF">PNAL_LOCUS6618</name>
</gene>
<dbReference type="GO" id="GO:0005975">
    <property type="term" value="P:carbohydrate metabolic process"/>
    <property type="evidence" value="ECO:0007669"/>
    <property type="project" value="InterPro"/>
</dbReference>
<protein>
    <recommendedName>
        <fullName evidence="6">Glutaminase GtaA</fullName>
    </recommendedName>
</protein>
<evidence type="ECO:0000259" key="3">
    <source>
        <dbReference type="Pfam" id="PF17168"/>
    </source>
</evidence>
<name>A0A9W4HYT2_PENNA</name>
<feature type="domain" description="Glutaminase A N-terminal" evidence="3">
    <location>
        <begin position="175"/>
        <end position="351"/>
    </location>
</feature>
<dbReference type="AlphaFoldDB" id="A0A9W4HYT2"/>
<dbReference type="Pfam" id="PF16335">
    <property type="entry name" value="GtaA_6_Hairpin"/>
    <property type="match status" value="1"/>
</dbReference>
<dbReference type="OrthoDB" id="431715at2759"/>
<dbReference type="InterPro" id="IPR032514">
    <property type="entry name" value="GtaA_central"/>
</dbReference>
<dbReference type="EMBL" id="CAJVNV010000344">
    <property type="protein sequence ID" value="CAG8170009.1"/>
    <property type="molecule type" value="Genomic_DNA"/>
</dbReference>
<evidence type="ECO:0000313" key="4">
    <source>
        <dbReference type="EMBL" id="CAG8170009.1"/>
    </source>
</evidence>
<organism evidence="4 5">
    <name type="scientific">Penicillium nalgiovense</name>
    <dbReference type="NCBI Taxonomy" id="60175"/>
    <lineage>
        <taxon>Eukaryota</taxon>
        <taxon>Fungi</taxon>
        <taxon>Dikarya</taxon>
        <taxon>Ascomycota</taxon>
        <taxon>Pezizomycotina</taxon>
        <taxon>Eurotiomycetes</taxon>
        <taxon>Eurotiomycetidae</taxon>
        <taxon>Eurotiales</taxon>
        <taxon>Aspergillaceae</taxon>
        <taxon>Penicillium</taxon>
    </lineage>
</organism>
<feature type="signal peptide" evidence="1">
    <location>
        <begin position="1"/>
        <end position="19"/>
    </location>
</feature>
<reference evidence="4" key="1">
    <citation type="submission" date="2021-07" db="EMBL/GenBank/DDBJ databases">
        <authorList>
            <person name="Branca A.L. A."/>
        </authorList>
    </citation>
    <scope>NUCLEOTIDE SEQUENCE</scope>
</reference>
<comment type="caution">
    <text evidence="4">The sequence shown here is derived from an EMBL/GenBank/DDBJ whole genome shotgun (WGS) entry which is preliminary data.</text>
</comment>